<feature type="region of interest" description="Disordered" evidence="2">
    <location>
        <begin position="366"/>
        <end position="398"/>
    </location>
</feature>
<dbReference type="OrthoDB" id="8062037at2759"/>
<dbReference type="GO" id="GO:0006511">
    <property type="term" value="P:ubiquitin-dependent protein catabolic process"/>
    <property type="evidence" value="ECO:0007669"/>
    <property type="project" value="TreeGrafter"/>
</dbReference>
<evidence type="ECO:0000313" key="6">
    <source>
        <dbReference type="Proteomes" id="UP000054251"/>
    </source>
</evidence>
<dbReference type="Gene3D" id="3.30.40.10">
    <property type="entry name" value="Zinc/RING finger domain, C3HC4 (zinc finger)"/>
    <property type="match status" value="1"/>
</dbReference>
<gene>
    <name evidence="5" type="ORF">AC631_02517</name>
</gene>
<feature type="domain" description="RING-type" evidence="4">
    <location>
        <begin position="311"/>
        <end position="353"/>
    </location>
</feature>
<evidence type="ECO:0000256" key="2">
    <source>
        <dbReference type="SAM" id="MobiDB-lite"/>
    </source>
</evidence>
<reference evidence="5 6" key="1">
    <citation type="submission" date="2015-11" db="EMBL/GenBank/DDBJ databases">
        <title>The genome of Debaryomyces fabryi.</title>
        <authorList>
            <person name="Tafer H."/>
            <person name="Lopandic K."/>
        </authorList>
    </citation>
    <scope>NUCLEOTIDE SEQUENCE [LARGE SCALE GENOMIC DNA]</scope>
    <source>
        <strain evidence="5 6">CBS 789</strain>
    </source>
</reference>
<accession>A0A0V1PZM5</accession>
<feature type="compositionally biased region" description="Low complexity" evidence="2">
    <location>
        <begin position="381"/>
        <end position="391"/>
    </location>
</feature>
<comment type="caution">
    <text evidence="5">The sequence shown here is derived from an EMBL/GenBank/DDBJ whole genome shotgun (WGS) entry which is preliminary data.</text>
</comment>
<dbReference type="Proteomes" id="UP000054251">
    <property type="component" value="Unassembled WGS sequence"/>
</dbReference>
<sequence>MSDNKSFQGGAPNFTLDNEEAGSSMFGAVRQFIAGLLIKDSMSPTISLYSRSLSSTVVPPSSSDSSSGGGDVTDGVTFVGNTTSTVLFFLALAVGVLIAVLFVFFTFRYFIRSKYGLHVYPIPHRTLFYSSSAPLDQNSLTNVELQEQINYVRDNNYIRGEILARRINRGRNRRRRRGGRYSRMKKLTEQEVEILFPIKTYHDWLNGGQERDHEIRDGVLQEESMLACTTQAKPQTQDDSFDLNDIQEENLNRTMSHSFVSDAIDVNQSPITKVEGIEMQNMKLDEIPHATHVSSPSEETDDDLHFTSGTCAICLEVLENDDNVRGLICGRVFHSDCLDPWLTKRRACCPMCKRDYFFKDEHNNSLSHQGEGSSTANGSGDDNNTNNNQNNDADDDYDDIDFDAFRNDPALTALLQELVPLHERVRTILNDTSLAHLNIEQRANEIASKKRGNALKVVWWKIMGIKKEDLFNWAVITIHRQERQNIARDTSTTNNTNDANANADSNIDNNNPSATENINSISNNSNPSESNSGNAIANELPATNEYPSVDDITNANTGTVTTESNTTPYTSNSRQVSATDISRDIVEQRV</sequence>
<keyword evidence="6" id="KW-1185">Reference proteome</keyword>
<keyword evidence="3" id="KW-0472">Membrane</keyword>
<organism evidence="5 6">
    <name type="scientific">Debaryomyces fabryi</name>
    <dbReference type="NCBI Taxonomy" id="58627"/>
    <lineage>
        <taxon>Eukaryota</taxon>
        <taxon>Fungi</taxon>
        <taxon>Dikarya</taxon>
        <taxon>Ascomycota</taxon>
        <taxon>Saccharomycotina</taxon>
        <taxon>Pichiomycetes</taxon>
        <taxon>Debaryomycetaceae</taxon>
        <taxon>Debaryomyces</taxon>
    </lineage>
</organism>
<dbReference type="SMART" id="SM00184">
    <property type="entry name" value="RING"/>
    <property type="match status" value="1"/>
</dbReference>
<dbReference type="SUPFAM" id="SSF57850">
    <property type="entry name" value="RING/U-box"/>
    <property type="match status" value="1"/>
</dbReference>
<keyword evidence="3" id="KW-1133">Transmembrane helix</keyword>
<dbReference type="InterPro" id="IPR013083">
    <property type="entry name" value="Znf_RING/FYVE/PHD"/>
</dbReference>
<feature type="compositionally biased region" description="Basic and acidic residues" evidence="2">
    <location>
        <begin position="581"/>
        <end position="590"/>
    </location>
</feature>
<feature type="region of interest" description="Disordered" evidence="2">
    <location>
        <begin position="487"/>
        <end position="590"/>
    </location>
</feature>
<dbReference type="InterPro" id="IPR051826">
    <property type="entry name" value="E3_ubiquitin-ligase_domain"/>
</dbReference>
<dbReference type="GO" id="GO:0061630">
    <property type="term" value="F:ubiquitin protein ligase activity"/>
    <property type="evidence" value="ECO:0007669"/>
    <property type="project" value="TreeGrafter"/>
</dbReference>
<dbReference type="PANTHER" id="PTHR22765:SF416">
    <property type="entry name" value="E3 UBIQUITIN-PROTEIN LIGASE GODZILLA"/>
    <property type="match status" value="1"/>
</dbReference>
<feature type="compositionally biased region" description="Low complexity" evidence="2">
    <location>
        <begin position="489"/>
        <end position="532"/>
    </location>
</feature>
<evidence type="ECO:0000256" key="3">
    <source>
        <dbReference type="SAM" id="Phobius"/>
    </source>
</evidence>
<keyword evidence="3" id="KW-0812">Transmembrane</keyword>
<dbReference type="GO" id="GO:0008270">
    <property type="term" value="F:zinc ion binding"/>
    <property type="evidence" value="ECO:0007669"/>
    <property type="project" value="UniProtKB-KW"/>
</dbReference>
<dbReference type="CDD" id="cd16473">
    <property type="entry name" value="RING-H2_RNF103"/>
    <property type="match status" value="1"/>
</dbReference>
<evidence type="ECO:0000313" key="5">
    <source>
        <dbReference type="EMBL" id="KSA01709.1"/>
    </source>
</evidence>
<protein>
    <recommendedName>
        <fullName evidence="4">RING-type domain-containing protein</fullName>
    </recommendedName>
</protein>
<keyword evidence="1" id="KW-0863">Zinc-finger</keyword>
<dbReference type="EMBL" id="LMYN01000045">
    <property type="protein sequence ID" value="KSA01709.1"/>
    <property type="molecule type" value="Genomic_DNA"/>
</dbReference>
<evidence type="ECO:0000256" key="1">
    <source>
        <dbReference type="PROSITE-ProRule" id="PRU00175"/>
    </source>
</evidence>
<dbReference type="PROSITE" id="PS50089">
    <property type="entry name" value="ZF_RING_2"/>
    <property type="match status" value="1"/>
</dbReference>
<feature type="compositionally biased region" description="Low complexity" evidence="2">
    <location>
        <begin position="557"/>
        <end position="567"/>
    </location>
</feature>
<feature type="transmembrane region" description="Helical" evidence="3">
    <location>
        <begin position="86"/>
        <end position="111"/>
    </location>
</feature>
<name>A0A0V1PZM5_9ASCO</name>
<proteinExistence type="predicted"/>
<keyword evidence="1" id="KW-0862">Zinc</keyword>
<evidence type="ECO:0000259" key="4">
    <source>
        <dbReference type="PROSITE" id="PS50089"/>
    </source>
</evidence>
<feature type="compositionally biased region" description="Polar residues" evidence="2">
    <location>
        <begin position="366"/>
        <end position="380"/>
    </location>
</feature>
<keyword evidence="1" id="KW-0479">Metal-binding</keyword>
<feature type="compositionally biased region" description="Polar residues" evidence="2">
    <location>
        <begin position="568"/>
        <end position="580"/>
    </location>
</feature>
<dbReference type="PANTHER" id="PTHR22765">
    <property type="entry name" value="RING FINGER AND PROTEASE ASSOCIATED DOMAIN-CONTAINING"/>
    <property type="match status" value="1"/>
</dbReference>
<dbReference type="GeneID" id="26839526"/>
<dbReference type="InterPro" id="IPR001841">
    <property type="entry name" value="Znf_RING"/>
</dbReference>
<dbReference type="RefSeq" id="XP_015467811.1">
    <property type="nucleotide sequence ID" value="XM_015611347.1"/>
</dbReference>
<dbReference type="AlphaFoldDB" id="A0A0V1PZM5"/>
<dbReference type="Pfam" id="PF13639">
    <property type="entry name" value="zf-RING_2"/>
    <property type="match status" value="1"/>
</dbReference>
<dbReference type="GO" id="GO:0005737">
    <property type="term" value="C:cytoplasm"/>
    <property type="evidence" value="ECO:0007669"/>
    <property type="project" value="TreeGrafter"/>
</dbReference>